<proteinExistence type="predicted"/>
<evidence type="ECO:0000313" key="2">
    <source>
        <dbReference type="EMBL" id="MBL1102302.1"/>
    </source>
</evidence>
<evidence type="ECO:0000256" key="1">
    <source>
        <dbReference type="SAM" id="MobiDB-lite"/>
    </source>
</evidence>
<name>A0ABS1NQF3_9ACTN</name>
<protein>
    <recommendedName>
        <fullName evidence="4">Lipoprotein</fullName>
    </recommendedName>
</protein>
<gene>
    <name evidence="2" type="ORF">JK363_37960</name>
</gene>
<organism evidence="2 3">
    <name type="scientific">Streptomyces coffeae</name>
    <dbReference type="NCBI Taxonomy" id="621382"/>
    <lineage>
        <taxon>Bacteria</taxon>
        <taxon>Bacillati</taxon>
        <taxon>Actinomycetota</taxon>
        <taxon>Actinomycetes</taxon>
        <taxon>Kitasatosporales</taxon>
        <taxon>Streptomycetaceae</taxon>
        <taxon>Streptomyces</taxon>
    </lineage>
</organism>
<dbReference type="RefSeq" id="WP_201882615.1">
    <property type="nucleotide sequence ID" value="NZ_JAERRF010000042.1"/>
</dbReference>
<feature type="region of interest" description="Disordered" evidence="1">
    <location>
        <begin position="1"/>
        <end position="25"/>
    </location>
</feature>
<evidence type="ECO:0000313" key="3">
    <source>
        <dbReference type="Proteomes" id="UP000634229"/>
    </source>
</evidence>
<dbReference type="EMBL" id="JAERRF010000042">
    <property type="protein sequence ID" value="MBL1102302.1"/>
    <property type="molecule type" value="Genomic_DNA"/>
</dbReference>
<comment type="caution">
    <text evidence="2">The sequence shown here is derived from an EMBL/GenBank/DDBJ whole genome shotgun (WGS) entry which is preliminary data.</text>
</comment>
<dbReference type="Proteomes" id="UP000634229">
    <property type="component" value="Unassembled WGS sequence"/>
</dbReference>
<reference evidence="2 3" key="1">
    <citation type="submission" date="2021-01" db="EMBL/GenBank/DDBJ databases">
        <title>WGS of actinomycetes isolated from Thailand.</title>
        <authorList>
            <person name="Thawai C."/>
        </authorList>
    </citation>
    <scope>NUCLEOTIDE SEQUENCE [LARGE SCALE GENOMIC DNA]</scope>
    <source>
        <strain evidence="2 3">CA1R205</strain>
    </source>
</reference>
<accession>A0ABS1NQF3</accession>
<feature type="compositionally biased region" description="Low complexity" evidence="1">
    <location>
        <begin position="1"/>
        <end position="12"/>
    </location>
</feature>
<evidence type="ECO:0008006" key="4">
    <source>
        <dbReference type="Google" id="ProtNLM"/>
    </source>
</evidence>
<sequence length="231" mass="24933">MATALAAASCAAGTEEPKAEGVPSTTLCGSSLDVDARRALDRLSGESALRERKGVPFDRAVPRLRRRADVPTTRTEVCRVHRPADDAADALFTVEFVHLDALTDWPDRLPADGDSYRVGIYGSSSGRGAEIVFPCTEGLHRNGPPFLMGSLSLPGFHRPEGAAGRSELPAAEQGRAGMTILTSVTRAMAEKLGCAEEAGVPAEAVRPRPPAAYRRPSHPLKDWRWWWTHRA</sequence>
<keyword evidence="3" id="KW-1185">Reference proteome</keyword>